<dbReference type="SUPFAM" id="SSF116842">
    <property type="entry name" value="XseB-like"/>
    <property type="match status" value="1"/>
</dbReference>
<gene>
    <name evidence="2" type="ORF">Pcatena_09260</name>
</gene>
<evidence type="ECO:0000313" key="3">
    <source>
        <dbReference type="Proteomes" id="UP000273154"/>
    </source>
</evidence>
<evidence type="ECO:0000313" key="2">
    <source>
        <dbReference type="EMBL" id="BBH50339.1"/>
    </source>
</evidence>
<dbReference type="GO" id="GO:0008855">
    <property type="term" value="F:exodeoxyribonuclease VII activity"/>
    <property type="evidence" value="ECO:0007669"/>
    <property type="project" value="InterPro"/>
</dbReference>
<accession>A0A3G9K8E4</accession>
<dbReference type="KEGG" id="pcat:Pcatena_09260"/>
<dbReference type="GO" id="GO:0009318">
    <property type="term" value="C:exodeoxyribonuclease VII complex"/>
    <property type="evidence" value="ECO:0007669"/>
    <property type="project" value="InterPro"/>
</dbReference>
<evidence type="ECO:0000256" key="1">
    <source>
        <dbReference type="SAM" id="MobiDB-lite"/>
    </source>
</evidence>
<dbReference type="GeneID" id="88849061"/>
<organism evidence="2 3">
    <name type="scientific">Parolsenella catena</name>
    <dbReference type="NCBI Taxonomy" id="2003188"/>
    <lineage>
        <taxon>Bacteria</taxon>
        <taxon>Bacillati</taxon>
        <taxon>Actinomycetota</taxon>
        <taxon>Coriobacteriia</taxon>
        <taxon>Coriobacteriales</taxon>
        <taxon>Atopobiaceae</taxon>
        <taxon>Parolsenella</taxon>
    </lineage>
</organism>
<dbReference type="Gene3D" id="1.10.287.1040">
    <property type="entry name" value="Exonuclease VII, small subunit"/>
    <property type="match status" value="1"/>
</dbReference>
<protein>
    <submittedName>
        <fullName evidence="2">Uncharacterized protein</fullName>
    </submittedName>
</protein>
<dbReference type="OrthoDB" id="3186696at2"/>
<dbReference type="RefSeq" id="WP_126422087.1">
    <property type="nucleotide sequence ID" value="NZ_AP019367.1"/>
</dbReference>
<dbReference type="InterPro" id="IPR037004">
    <property type="entry name" value="Exonuc_VII_ssu_sf"/>
</dbReference>
<dbReference type="GO" id="GO:0006308">
    <property type="term" value="P:DNA catabolic process"/>
    <property type="evidence" value="ECO:0007669"/>
    <property type="project" value="InterPro"/>
</dbReference>
<dbReference type="AlphaFoldDB" id="A0A3G9K8E4"/>
<feature type="compositionally biased region" description="Basic and acidic residues" evidence="1">
    <location>
        <begin position="82"/>
        <end position="105"/>
    </location>
</feature>
<proteinExistence type="predicted"/>
<dbReference type="EMBL" id="AP019367">
    <property type="protein sequence ID" value="BBH50339.1"/>
    <property type="molecule type" value="Genomic_DNA"/>
</dbReference>
<keyword evidence="3" id="KW-1185">Reference proteome</keyword>
<reference evidence="3" key="1">
    <citation type="submission" date="2018-11" db="EMBL/GenBank/DDBJ databases">
        <title>Comparative genomics of Parolsenella catena and Libanicoccus massiliensis: Reclassification of Libanicoccus massiliensis as Parolsenella massiliensis comb. nov.</title>
        <authorList>
            <person name="Sakamoto M."/>
            <person name="Ikeyama N."/>
            <person name="Murakami T."/>
            <person name="Mori H."/>
            <person name="Yuki M."/>
            <person name="Ohkuma M."/>
        </authorList>
    </citation>
    <scope>NUCLEOTIDE SEQUENCE [LARGE SCALE GENOMIC DNA]</scope>
    <source>
        <strain evidence="3">JCM 31932</strain>
    </source>
</reference>
<name>A0A3G9K8E4_9ACTN</name>
<feature type="region of interest" description="Disordered" evidence="1">
    <location>
        <begin position="62"/>
        <end position="105"/>
    </location>
</feature>
<sequence>MAKAPDISGYERFSDVTARLDEIIADVRKKDTSLERSLDLFDEAIALGTRAVDLVDKAAFSPEERERLAEPVSAQDADEDEKATGEFEAKDAAEHASADSADEAK</sequence>
<dbReference type="Proteomes" id="UP000273154">
    <property type="component" value="Chromosome"/>
</dbReference>